<reference evidence="2" key="2">
    <citation type="submission" date="2022-03" db="EMBL/GenBank/DDBJ databases">
        <title>Draft title - Genomic analysis of global carrot germplasm unveils the trajectory of domestication and the origin of high carotenoid orange carrot.</title>
        <authorList>
            <person name="Iorizzo M."/>
            <person name="Ellison S."/>
            <person name="Senalik D."/>
            <person name="Macko-Podgorni A."/>
            <person name="Grzebelus D."/>
            <person name="Bostan H."/>
            <person name="Rolling W."/>
            <person name="Curaba J."/>
            <person name="Simon P."/>
        </authorList>
    </citation>
    <scope>NUCLEOTIDE SEQUENCE</scope>
    <source>
        <tissue evidence="2">Leaf</tissue>
    </source>
</reference>
<keyword evidence="3" id="KW-1185">Reference proteome</keyword>
<feature type="region of interest" description="Disordered" evidence="1">
    <location>
        <begin position="208"/>
        <end position="276"/>
    </location>
</feature>
<gene>
    <name evidence="2" type="ORF">DCAR_0312138</name>
</gene>
<feature type="compositionally biased region" description="Basic residues" evidence="1">
    <location>
        <begin position="86"/>
        <end position="96"/>
    </location>
</feature>
<name>A0AAF0WQG2_DAUCS</name>
<protein>
    <submittedName>
        <fullName evidence="2">Uncharacterized protein</fullName>
    </submittedName>
</protein>
<evidence type="ECO:0000313" key="2">
    <source>
        <dbReference type="EMBL" id="WOG92861.1"/>
    </source>
</evidence>
<feature type="region of interest" description="Disordered" evidence="1">
    <location>
        <begin position="76"/>
        <end position="97"/>
    </location>
</feature>
<dbReference type="AlphaFoldDB" id="A0AAF0WQG2"/>
<organism evidence="2 3">
    <name type="scientific">Daucus carota subsp. sativus</name>
    <name type="common">Carrot</name>
    <dbReference type="NCBI Taxonomy" id="79200"/>
    <lineage>
        <taxon>Eukaryota</taxon>
        <taxon>Viridiplantae</taxon>
        <taxon>Streptophyta</taxon>
        <taxon>Embryophyta</taxon>
        <taxon>Tracheophyta</taxon>
        <taxon>Spermatophyta</taxon>
        <taxon>Magnoliopsida</taxon>
        <taxon>eudicotyledons</taxon>
        <taxon>Gunneridae</taxon>
        <taxon>Pentapetalae</taxon>
        <taxon>asterids</taxon>
        <taxon>campanulids</taxon>
        <taxon>Apiales</taxon>
        <taxon>Apiaceae</taxon>
        <taxon>Apioideae</taxon>
        <taxon>Scandiceae</taxon>
        <taxon>Daucinae</taxon>
        <taxon>Daucus</taxon>
        <taxon>Daucus sect. Daucus</taxon>
    </lineage>
</organism>
<feature type="compositionally biased region" description="Low complexity" evidence="1">
    <location>
        <begin position="245"/>
        <end position="263"/>
    </location>
</feature>
<sequence>MQDKQSAGKKRGLDTILEDDSTGAKKRVGGAALNEFLHNRLNNMQAAKIKNNMERSPLGTLNTNIISVDFVMVERRPGQSEATGKSPKKGTGRRGRGLAFDNMFKHINTGFHSNVSNDKENAQINNSDDKTRPQRRRGHGLGVNSVINKLYPAPAPVQEGGSAAGFQIDMDSSPQTTCNVRSDVEKCQKRRGRGPGFNNLFNKVQSTPANVSTADTGTPSSTVTVDHSDRRKQDQDSLGLRTNGFNTSTSSFQTPFSSSTVTSHLEESGITNTHTP</sequence>
<feature type="compositionally biased region" description="Basic and acidic residues" evidence="1">
    <location>
        <begin position="226"/>
        <end position="235"/>
    </location>
</feature>
<proteinExistence type="predicted"/>
<dbReference type="Proteomes" id="UP000077755">
    <property type="component" value="Chromosome 3"/>
</dbReference>
<feature type="compositionally biased region" description="Basic and acidic residues" evidence="1">
    <location>
        <begin position="117"/>
        <end position="132"/>
    </location>
</feature>
<feature type="compositionally biased region" description="Polar residues" evidence="1">
    <location>
        <begin position="208"/>
        <end position="225"/>
    </location>
</feature>
<evidence type="ECO:0000313" key="3">
    <source>
        <dbReference type="Proteomes" id="UP000077755"/>
    </source>
</evidence>
<dbReference type="EMBL" id="CP093345">
    <property type="protein sequence ID" value="WOG92861.1"/>
    <property type="molecule type" value="Genomic_DNA"/>
</dbReference>
<reference evidence="2" key="1">
    <citation type="journal article" date="2016" name="Nat. Genet.">
        <title>A high-quality carrot genome assembly provides new insights into carotenoid accumulation and asterid genome evolution.</title>
        <authorList>
            <person name="Iorizzo M."/>
            <person name="Ellison S."/>
            <person name="Senalik D."/>
            <person name="Zeng P."/>
            <person name="Satapoomin P."/>
            <person name="Huang J."/>
            <person name="Bowman M."/>
            <person name="Iovene M."/>
            <person name="Sanseverino W."/>
            <person name="Cavagnaro P."/>
            <person name="Yildiz M."/>
            <person name="Macko-Podgorni A."/>
            <person name="Moranska E."/>
            <person name="Grzebelus E."/>
            <person name="Grzebelus D."/>
            <person name="Ashrafi H."/>
            <person name="Zheng Z."/>
            <person name="Cheng S."/>
            <person name="Spooner D."/>
            <person name="Van Deynze A."/>
            <person name="Simon P."/>
        </authorList>
    </citation>
    <scope>NUCLEOTIDE SEQUENCE</scope>
    <source>
        <tissue evidence="2">Leaf</tissue>
    </source>
</reference>
<feature type="region of interest" description="Disordered" evidence="1">
    <location>
        <begin position="111"/>
        <end position="140"/>
    </location>
</feature>
<evidence type="ECO:0000256" key="1">
    <source>
        <dbReference type="SAM" id="MobiDB-lite"/>
    </source>
</evidence>
<accession>A0AAF0WQG2</accession>